<evidence type="ECO:0000313" key="6">
    <source>
        <dbReference type="EMBL" id="SUD60160.1"/>
    </source>
</evidence>
<dbReference type="AlphaFoldDB" id="A0A061CTP6"/>
<dbReference type="SUPFAM" id="SSF55073">
    <property type="entry name" value="Nucleotide cyclase"/>
    <property type="match status" value="1"/>
</dbReference>
<evidence type="ECO:0000256" key="1">
    <source>
        <dbReference type="ARBA" id="ARBA00012528"/>
    </source>
</evidence>
<dbReference type="PANTHER" id="PTHR45138:SF9">
    <property type="entry name" value="DIGUANYLATE CYCLASE DGCM-RELATED"/>
    <property type="match status" value="1"/>
</dbReference>
<dbReference type="GO" id="GO:0005886">
    <property type="term" value="C:plasma membrane"/>
    <property type="evidence" value="ECO:0007669"/>
    <property type="project" value="TreeGrafter"/>
</dbReference>
<dbReference type="Gene3D" id="3.30.70.270">
    <property type="match status" value="1"/>
</dbReference>
<dbReference type="EMBL" id="UGUV01000002">
    <property type="protein sequence ID" value="SUD53464.1"/>
    <property type="molecule type" value="Genomic_DNA"/>
</dbReference>
<dbReference type="NCBIfam" id="TIGR00254">
    <property type="entry name" value="GGDEF"/>
    <property type="match status" value="1"/>
</dbReference>
<dbReference type="GO" id="GO:0052621">
    <property type="term" value="F:diguanylate cyclase activity"/>
    <property type="evidence" value="ECO:0007669"/>
    <property type="project" value="UniProtKB-EC"/>
</dbReference>
<dbReference type="PANTHER" id="PTHR45138">
    <property type="entry name" value="REGULATORY COMPONENTS OF SENSORY TRANSDUCTION SYSTEM"/>
    <property type="match status" value="1"/>
</dbReference>
<dbReference type="InterPro" id="IPR029787">
    <property type="entry name" value="Nucleotide_cyclase"/>
</dbReference>
<evidence type="ECO:0000256" key="3">
    <source>
        <dbReference type="SAM" id="Coils"/>
    </source>
</evidence>
<dbReference type="SMART" id="SM00267">
    <property type="entry name" value="GGDEF"/>
    <property type="match status" value="1"/>
</dbReference>
<keyword evidence="3" id="KW-0175">Coiled coil</keyword>
<evidence type="ECO:0000313" key="8">
    <source>
        <dbReference type="Proteomes" id="UP000255303"/>
    </source>
</evidence>
<evidence type="ECO:0000313" key="5">
    <source>
        <dbReference type="EMBL" id="SUD53464.1"/>
    </source>
</evidence>
<organism evidence="5 8">
    <name type="scientific">Ectopseudomonas oleovorans</name>
    <name type="common">Pseudomonas oleovorans</name>
    <dbReference type="NCBI Taxonomy" id="301"/>
    <lineage>
        <taxon>Bacteria</taxon>
        <taxon>Pseudomonadati</taxon>
        <taxon>Pseudomonadota</taxon>
        <taxon>Gammaproteobacteria</taxon>
        <taxon>Pseudomonadales</taxon>
        <taxon>Pseudomonadaceae</taxon>
        <taxon>Ectopseudomonas</taxon>
    </lineage>
</organism>
<dbReference type="GO" id="GO:0043709">
    <property type="term" value="P:cell adhesion involved in single-species biofilm formation"/>
    <property type="evidence" value="ECO:0007669"/>
    <property type="project" value="TreeGrafter"/>
</dbReference>
<evidence type="ECO:0000313" key="7">
    <source>
        <dbReference type="Proteomes" id="UP000254084"/>
    </source>
</evidence>
<dbReference type="EMBL" id="UGUW01000004">
    <property type="protein sequence ID" value="SUD60160.1"/>
    <property type="molecule type" value="Genomic_DNA"/>
</dbReference>
<evidence type="ECO:0000259" key="4">
    <source>
        <dbReference type="PROSITE" id="PS50887"/>
    </source>
</evidence>
<reference evidence="7 8" key="1">
    <citation type="submission" date="2018-06" db="EMBL/GenBank/DDBJ databases">
        <authorList>
            <consortium name="Pathogen Informatics"/>
            <person name="Doyle S."/>
        </authorList>
    </citation>
    <scope>NUCLEOTIDE SEQUENCE [LARGE SCALE GENOMIC DNA]</scope>
    <source>
        <strain evidence="5 8">NCTC10692</strain>
        <strain evidence="6 7">NCTC10860</strain>
    </source>
</reference>
<dbReference type="GO" id="GO:1902201">
    <property type="term" value="P:negative regulation of bacterial-type flagellum-dependent cell motility"/>
    <property type="evidence" value="ECO:0007669"/>
    <property type="project" value="TreeGrafter"/>
</dbReference>
<dbReference type="Proteomes" id="UP000255303">
    <property type="component" value="Unassembled WGS sequence"/>
</dbReference>
<dbReference type="InterPro" id="IPR000160">
    <property type="entry name" value="GGDEF_dom"/>
</dbReference>
<name>A0A061CTP6_ECTOL</name>
<dbReference type="EC" id="2.7.7.65" evidence="1"/>
<accession>A0A379JYL4</accession>
<dbReference type="CDD" id="cd01949">
    <property type="entry name" value="GGDEF"/>
    <property type="match status" value="1"/>
</dbReference>
<sequence length="241" mass="26705">MGVLPTNVFTVDGLQLGSSLEMLLLAFALADRINVMGQEKMRTQAQLLQTQAQLVETLQRSERELEQRVQERTQELQRLNQRLENLSVTDALTNIGNRRQFDAELTQQWRQAQRNATPLALAIMDVDWFKAYNDLYGHPAGDACLRQIAQTLAATLARSTDFVARYGGEEFVFLASGTELGGALQRAEKLIAAMATLKRLALRSRHPEHRCGRNAGHCGRGSAAASATGRCSPVPGQTRWT</sequence>
<protein>
    <recommendedName>
        <fullName evidence="1">diguanylate cyclase</fullName>
        <ecNumber evidence="1">2.7.7.65</ecNumber>
    </recommendedName>
</protein>
<feature type="coiled-coil region" evidence="3">
    <location>
        <begin position="48"/>
        <end position="89"/>
    </location>
</feature>
<accession>A0A061CTP6</accession>
<dbReference type="InterPro" id="IPR050469">
    <property type="entry name" value="Diguanylate_Cyclase"/>
</dbReference>
<dbReference type="PROSITE" id="PS50887">
    <property type="entry name" value="GGDEF"/>
    <property type="match status" value="1"/>
</dbReference>
<comment type="catalytic activity">
    <reaction evidence="2">
        <text>2 GTP = 3',3'-c-di-GMP + 2 diphosphate</text>
        <dbReference type="Rhea" id="RHEA:24898"/>
        <dbReference type="ChEBI" id="CHEBI:33019"/>
        <dbReference type="ChEBI" id="CHEBI:37565"/>
        <dbReference type="ChEBI" id="CHEBI:58805"/>
        <dbReference type="EC" id="2.7.7.65"/>
    </reaction>
</comment>
<gene>
    <name evidence="5" type="primary">cph2_16</name>
    <name evidence="6" type="synonym">cph2_10</name>
    <name evidence="5" type="ORF">NCTC10692_03986</name>
    <name evidence="6" type="ORF">NCTC10860_02489</name>
</gene>
<feature type="domain" description="GGDEF" evidence="4">
    <location>
        <begin position="117"/>
        <end position="241"/>
    </location>
</feature>
<dbReference type="Proteomes" id="UP000254084">
    <property type="component" value="Unassembled WGS sequence"/>
</dbReference>
<dbReference type="InterPro" id="IPR043128">
    <property type="entry name" value="Rev_trsase/Diguanyl_cyclase"/>
</dbReference>
<dbReference type="Pfam" id="PF00990">
    <property type="entry name" value="GGDEF"/>
    <property type="match status" value="1"/>
</dbReference>
<evidence type="ECO:0000256" key="2">
    <source>
        <dbReference type="ARBA" id="ARBA00034247"/>
    </source>
</evidence>
<proteinExistence type="predicted"/>